<name>A0A3G8YDC6_9DEIO</name>
<dbReference type="SUPFAM" id="SSF46785">
    <property type="entry name" value="Winged helix' DNA-binding domain"/>
    <property type="match status" value="1"/>
</dbReference>
<dbReference type="GO" id="GO:0003700">
    <property type="term" value="F:DNA-binding transcription factor activity"/>
    <property type="evidence" value="ECO:0007669"/>
    <property type="project" value="UniProtKB-UniRule"/>
</dbReference>
<dbReference type="AlphaFoldDB" id="A0A3G8YDC6"/>
<protein>
    <recommendedName>
        <fullName evidence="6">Redox-sensing transcriptional repressor Rex</fullName>
    </recommendedName>
</protein>
<proteinExistence type="inferred from homology"/>
<keyword evidence="9" id="KW-1185">Reference proteome</keyword>
<keyword evidence="6" id="KW-0520">NAD</keyword>
<keyword evidence="1 6" id="KW-0963">Cytoplasm</keyword>
<dbReference type="KEGG" id="dph:EHF33_11835"/>
<evidence type="ECO:0000256" key="1">
    <source>
        <dbReference type="ARBA" id="ARBA00022490"/>
    </source>
</evidence>
<accession>A0A3G8YDC6</accession>
<reference evidence="8 9" key="1">
    <citation type="submission" date="2018-11" db="EMBL/GenBank/DDBJ databases">
        <title>Deinococcus shelandsis sp. nov., isolated from South Shetland Islands soil of Antarctica.</title>
        <authorList>
            <person name="Tian J."/>
        </authorList>
    </citation>
    <scope>NUCLEOTIDE SEQUENCE [LARGE SCALE GENOMIC DNA]</scope>
    <source>
        <strain evidence="8 9">S14-83T</strain>
    </source>
</reference>
<dbReference type="Gene3D" id="1.10.10.10">
    <property type="entry name" value="Winged helix-like DNA-binding domain superfamily/Winged helix DNA-binding domain"/>
    <property type="match status" value="1"/>
</dbReference>
<evidence type="ECO:0000256" key="2">
    <source>
        <dbReference type="ARBA" id="ARBA00022491"/>
    </source>
</evidence>
<gene>
    <name evidence="6" type="primary">rex</name>
    <name evidence="8" type="ORF">EHF33_11835</name>
</gene>
<sequence>MTVQGVPGIPTAAVSRLVTYLRILEELERAEVPTTSSGALAERAQVSAFQVRKDLAYFGRFGTRGMGYTVSVLKRELTRVLGLNRSWSVVIVGMGRLGQAIAHYPGASEYQFGYVGLFDVKAELIGTPVDVPAQREGVSGSGLAASAQPRQLNIQHIRDLTAFAQQQAAQGRAIDMGFLAVPPEHAQAAAQSMVEAGVKGILNFAPTLIQPAQDSAGHERGLQEISDEWRDVMVENVDFLVGMKRLAFYMLNPQLRDQDPEEKA</sequence>
<evidence type="ECO:0000313" key="9">
    <source>
        <dbReference type="Proteomes" id="UP000276417"/>
    </source>
</evidence>
<dbReference type="GO" id="GO:0045892">
    <property type="term" value="P:negative regulation of DNA-templated transcription"/>
    <property type="evidence" value="ECO:0007669"/>
    <property type="project" value="InterPro"/>
</dbReference>
<evidence type="ECO:0000259" key="7">
    <source>
        <dbReference type="SMART" id="SM00881"/>
    </source>
</evidence>
<evidence type="ECO:0000256" key="5">
    <source>
        <dbReference type="ARBA" id="ARBA00023163"/>
    </source>
</evidence>
<dbReference type="NCBIfam" id="NF003995">
    <property type="entry name" value="PRK05472.2-4"/>
    <property type="match status" value="1"/>
</dbReference>
<dbReference type="Pfam" id="PF02629">
    <property type="entry name" value="CoA_binding"/>
    <property type="match status" value="1"/>
</dbReference>
<dbReference type="GO" id="GO:0051775">
    <property type="term" value="P:response to redox state"/>
    <property type="evidence" value="ECO:0007669"/>
    <property type="project" value="InterPro"/>
</dbReference>
<organism evidence="8 9">
    <name type="scientific">Deinococcus psychrotolerans</name>
    <dbReference type="NCBI Taxonomy" id="2489213"/>
    <lineage>
        <taxon>Bacteria</taxon>
        <taxon>Thermotogati</taxon>
        <taxon>Deinococcota</taxon>
        <taxon>Deinococci</taxon>
        <taxon>Deinococcales</taxon>
        <taxon>Deinococcaceae</taxon>
        <taxon>Deinococcus</taxon>
    </lineage>
</organism>
<feature type="DNA-binding region" description="H-T-H motif" evidence="6">
    <location>
        <begin position="19"/>
        <end position="58"/>
    </location>
</feature>
<dbReference type="InterPro" id="IPR036390">
    <property type="entry name" value="WH_DNA-bd_sf"/>
</dbReference>
<feature type="domain" description="CoA-binding" evidence="7">
    <location>
        <begin position="82"/>
        <end position="208"/>
    </location>
</feature>
<keyword evidence="4 6" id="KW-0238">DNA-binding</keyword>
<dbReference type="PANTHER" id="PTHR35786:SF1">
    <property type="entry name" value="REDOX-SENSING TRANSCRIPTIONAL REPRESSOR REX 1"/>
    <property type="match status" value="1"/>
</dbReference>
<dbReference type="Gene3D" id="3.40.50.720">
    <property type="entry name" value="NAD(P)-binding Rossmann-like Domain"/>
    <property type="match status" value="1"/>
</dbReference>
<dbReference type="RefSeq" id="WP_124871726.1">
    <property type="nucleotide sequence ID" value="NZ_CP034183.1"/>
</dbReference>
<feature type="binding site" evidence="6">
    <location>
        <begin position="93"/>
        <end position="98"/>
    </location>
    <ligand>
        <name>NAD(+)</name>
        <dbReference type="ChEBI" id="CHEBI:57540"/>
    </ligand>
</feature>
<evidence type="ECO:0000256" key="6">
    <source>
        <dbReference type="HAMAP-Rule" id="MF_01131"/>
    </source>
</evidence>
<dbReference type="GO" id="GO:0003677">
    <property type="term" value="F:DNA binding"/>
    <property type="evidence" value="ECO:0007669"/>
    <property type="project" value="UniProtKB-UniRule"/>
</dbReference>
<dbReference type="InterPro" id="IPR003781">
    <property type="entry name" value="CoA-bd"/>
</dbReference>
<keyword evidence="3 6" id="KW-0805">Transcription regulation</keyword>
<dbReference type="EMBL" id="CP034183">
    <property type="protein sequence ID" value="AZI43348.1"/>
    <property type="molecule type" value="Genomic_DNA"/>
</dbReference>
<dbReference type="GO" id="GO:0005737">
    <property type="term" value="C:cytoplasm"/>
    <property type="evidence" value="ECO:0007669"/>
    <property type="project" value="UniProtKB-SubCell"/>
</dbReference>
<dbReference type="InterPro" id="IPR036388">
    <property type="entry name" value="WH-like_DNA-bd_sf"/>
</dbReference>
<dbReference type="SMART" id="SM00881">
    <property type="entry name" value="CoA_binding"/>
    <property type="match status" value="1"/>
</dbReference>
<evidence type="ECO:0000256" key="4">
    <source>
        <dbReference type="ARBA" id="ARBA00023125"/>
    </source>
</evidence>
<comment type="subunit">
    <text evidence="6">Homodimer.</text>
</comment>
<dbReference type="HAMAP" id="MF_01131">
    <property type="entry name" value="Rex"/>
    <property type="match status" value="1"/>
</dbReference>
<evidence type="ECO:0000313" key="8">
    <source>
        <dbReference type="EMBL" id="AZI43348.1"/>
    </source>
</evidence>
<dbReference type="Proteomes" id="UP000276417">
    <property type="component" value="Chromosome 1"/>
</dbReference>
<evidence type="ECO:0000256" key="3">
    <source>
        <dbReference type="ARBA" id="ARBA00023015"/>
    </source>
</evidence>
<dbReference type="InterPro" id="IPR022876">
    <property type="entry name" value="Tscrpt_rep_Rex"/>
</dbReference>
<comment type="function">
    <text evidence="6">Modulates transcription in response to changes in cellular NADH/NAD(+) redox state.</text>
</comment>
<dbReference type="Pfam" id="PF06971">
    <property type="entry name" value="Put_DNA-bind_N"/>
    <property type="match status" value="1"/>
</dbReference>
<keyword evidence="5 6" id="KW-0804">Transcription</keyword>
<dbReference type="PANTHER" id="PTHR35786">
    <property type="entry name" value="REDOX-SENSING TRANSCRIPTIONAL REPRESSOR REX"/>
    <property type="match status" value="1"/>
</dbReference>
<comment type="similarity">
    <text evidence="6">Belongs to the transcriptional regulatory Rex family.</text>
</comment>
<keyword evidence="2 6" id="KW-0678">Repressor</keyword>
<dbReference type="SUPFAM" id="SSF51735">
    <property type="entry name" value="NAD(P)-binding Rossmann-fold domains"/>
    <property type="match status" value="1"/>
</dbReference>
<dbReference type="InterPro" id="IPR009718">
    <property type="entry name" value="Rex_DNA-bd_C_dom"/>
</dbReference>
<dbReference type="OrthoDB" id="9784760at2"/>
<comment type="subcellular location">
    <subcellularLocation>
        <location evidence="6">Cytoplasm</location>
    </subcellularLocation>
</comment>
<dbReference type="InterPro" id="IPR036291">
    <property type="entry name" value="NAD(P)-bd_dom_sf"/>
</dbReference>